<dbReference type="PANTHER" id="PTHR43750:SF3">
    <property type="entry name" value="UDP-GLUCOSE 6-DEHYDROGENASE TUAD"/>
    <property type="match status" value="1"/>
</dbReference>
<evidence type="ECO:0000256" key="4">
    <source>
        <dbReference type="ARBA" id="ARBA00023002"/>
    </source>
</evidence>
<dbReference type="Gene3D" id="3.40.50.720">
    <property type="entry name" value="NAD(P)-binding Rossmann-like Domain"/>
    <property type="match status" value="2"/>
</dbReference>
<dbReference type="Pfam" id="PF03720">
    <property type="entry name" value="UDPG_MGDP_dh_C"/>
    <property type="match status" value="1"/>
</dbReference>
<dbReference type="GO" id="GO:0006065">
    <property type="term" value="P:UDP-glucuronate biosynthetic process"/>
    <property type="evidence" value="ECO:0007669"/>
    <property type="project" value="UniProtKB-UniPathway"/>
</dbReference>
<evidence type="ECO:0000256" key="6">
    <source>
        <dbReference type="ARBA" id="ARBA00047473"/>
    </source>
</evidence>
<dbReference type="InterPro" id="IPR028357">
    <property type="entry name" value="UDPglc_DH_bac"/>
</dbReference>
<evidence type="ECO:0000256" key="5">
    <source>
        <dbReference type="ARBA" id="ARBA00023027"/>
    </source>
</evidence>
<dbReference type="SUPFAM" id="SSF51735">
    <property type="entry name" value="NAD(P)-binding Rossmann-fold domains"/>
    <property type="match status" value="1"/>
</dbReference>
<dbReference type="InterPro" id="IPR014026">
    <property type="entry name" value="UDP-Glc/GDP-Man_DH_dimer"/>
</dbReference>
<dbReference type="Pfam" id="PF03721">
    <property type="entry name" value="UDPG_MGDP_dh_N"/>
    <property type="match status" value="1"/>
</dbReference>
<organism evidence="8">
    <name type="scientific">freshwater metagenome</name>
    <dbReference type="NCBI Taxonomy" id="449393"/>
    <lineage>
        <taxon>unclassified sequences</taxon>
        <taxon>metagenomes</taxon>
        <taxon>ecological metagenomes</taxon>
    </lineage>
</organism>
<dbReference type="EMBL" id="CAFBMR010000042">
    <property type="protein sequence ID" value="CAB4915951.1"/>
    <property type="molecule type" value="Genomic_DNA"/>
</dbReference>
<dbReference type="InterPro" id="IPR036291">
    <property type="entry name" value="NAD(P)-bd_dom_sf"/>
</dbReference>
<evidence type="ECO:0000256" key="2">
    <source>
        <dbReference type="ARBA" id="ARBA00006601"/>
    </source>
</evidence>
<dbReference type="Gene3D" id="1.20.5.100">
    <property type="entry name" value="Cytochrome c1, transmembrane anchor, C-terminal"/>
    <property type="match status" value="1"/>
</dbReference>
<protein>
    <recommendedName>
        <fullName evidence="3">UDP-glucose 6-dehydrogenase</fullName>
        <ecNumber evidence="3">1.1.1.22</ecNumber>
    </recommendedName>
</protein>
<feature type="domain" description="UDP-glucose/GDP-mannose dehydrogenase C-terminal" evidence="7">
    <location>
        <begin position="315"/>
        <end position="416"/>
    </location>
</feature>
<dbReference type="UniPathway" id="UPA00038">
    <property type="reaction ID" value="UER00491"/>
</dbReference>
<evidence type="ECO:0000256" key="3">
    <source>
        <dbReference type="ARBA" id="ARBA00012954"/>
    </source>
</evidence>
<dbReference type="SUPFAM" id="SSF52413">
    <property type="entry name" value="UDP-glucose/GDP-mannose dehydrogenase C-terminal domain"/>
    <property type="match status" value="1"/>
</dbReference>
<keyword evidence="4" id="KW-0560">Oxidoreductase</keyword>
<dbReference type="InterPro" id="IPR017476">
    <property type="entry name" value="UDP-Glc/GDP-Man"/>
</dbReference>
<dbReference type="InterPro" id="IPR008927">
    <property type="entry name" value="6-PGluconate_DH-like_C_sf"/>
</dbReference>
<accession>A0A6J7H4X4</accession>
<evidence type="ECO:0000256" key="1">
    <source>
        <dbReference type="ARBA" id="ARBA00004701"/>
    </source>
</evidence>
<dbReference type="InterPro" id="IPR036220">
    <property type="entry name" value="UDP-Glc/GDP-Man_DH_C_sf"/>
</dbReference>
<dbReference type="InterPro" id="IPR014027">
    <property type="entry name" value="UDP-Glc/GDP-Man_DH_C"/>
</dbReference>
<dbReference type="AlphaFoldDB" id="A0A6J7H4X4"/>
<keyword evidence="5" id="KW-0520">NAD</keyword>
<name>A0A6J7H4X4_9ZZZZ</name>
<sequence length="434" mass="46885">MRISVLGAGYLGTTHAACMADLGHDVVAVDLNAERIATLAAGTLPFYEPGLDEVLGRALASGRLRFTTDIAEAAAFADVHFVCVGTPQREGSYAADMSQIWGSVESLLAHIDRPCLIVGKSTVPVGTASAILQRLEGTPARLAWNPEFLQEGRAVADTVRPDRLVIATTSREDSKILREIYASLIDAKVPVIETDFATAELVKVSANAFLATKISFINAMAEVCEASGADVSALADALGHDPRIGSLFLRAGLGFGGGCLPKDIRAFMARAEELGVDQAVSFLRDVEDINLRRRGRTVELTREVLGGELSGARIGIWGAAFKPDSDDVRDSPALNVAQMLHDAGAIVKVHDPKAIANARTKWPQLDYVHTAMDAAQDCDVLLHLTEWREYRALHPLDVRKVVRKPQLIDARNALDPHSWREAGWTYRALGRPNA</sequence>
<dbReference type="EC" id="1.1.1.22" evidence="3"/>
<gene>
    <name evidence="8" type="ORF">UFOPK3610_01123</name>
</gene>
<dbReference type="GO" id="GO:0000271">
    <property type="term" value="P:polysaccharide biosynthetic process"/>
    <property type="evidence" value="ECO:0007669"/>
    <property type="project" value="InterPro"/>
</dbReference>
<dbReference type="PANTHER" id="PTHR43750">
    <property type="entry name" value="UDP-GLUCOSE 6-DEHYDROGENASE TUAD"/>
    <property type="match status" value="1"/>
</dbReference>
<comment type="catalytic activity">
    <reaction evidence="6">
        <text>UDP-alpha-D-glucose + 2 NAD(+) + H2O = UDP-alpha-D-glucuronate + 2 NADH + 3 H(+)</text>
        <dbReference type="Rhea" id="RHEA:23596"/>
        <dbReference type="ChEBI" id="CHEBI:15377"/>
        <dbReference type="ChEBI" id="CHEBI:15378"/>
        <dbReference type="ChEBI" id="CHEBI:57540"/>
        <dbReference type="ChEBI" id="CHEBI:57945"/>
        <dbReference type="ChEBI" id="CHEBI:58052"/>
        <dbReference type="ChEBI" id="CHEBI:58885"/>
        <dbReference type="EC" id="1.1.1.22"/>
    </reaction>
</comment>
<dbReference type="PIRSF" id="PIRSF500134">
    <property type="entry name" value="UDPglc_DH_bac"/>
    <property type="match status" value="1"/>
</dbReference>
<comment type="similarity">
    <text evidence="2">Belongs to the UDP-glucose/GDP-mannose dehydrogenase family.</text>
</comment>
<dbReference type="NCBIfam" id="TIGR03026">
    <property type="entry name" value="NDP-sugDHase"/>
    <property type="match status" value="1"/>
</dbReference>
<dbReference type="InterPro" id="IPR001732">
    <property type="entry name" value="UDP-Glc/GDP-Man_DH_N"/>
</dbReference>
<proteinExistence type="inferred from homology"/>
<reference evidence="8" key="1">
    <citation type="submission" date="2020-05" db="EMBL/GenBank/DDBJ databases">
        <authorList>
            <person name="Chiriac C."/>
            <person name="Salcher M."/>
            <person name="Ghai R."/>
            <person name="Kavagutti S V."/>
        </authorList>
    </citation>
    <scope>NUCLEOTIDE SEQUENCE</scope>
</reference>
<dbReference type="GO" id="GO:0003979">
    <property type="term" value="F:UDP-glucose 6-dehydrogenase activity"/>
    <property type="evidence" value="ECO:0007669"/>
    <property type="project" value="UniProtKB-EC"/>
</dbReference>
<comment type="pathway">
    <text evidence="1">Nucleotide-sugar biosynthesis; UDP-alpha-D-glucuronate biosynthesis; UDP-alpha-D-glucuronate from UDP-alpha-D-glucose: step 1/1.</text>
</comment>
<dbReference type="PIRSF" id="PIRSF000124">
    <property type="entry name" value="UDPglc_GDPman_dh"/>
    <property type="match status" value="1"/>
</dbReference>
<evidence type="ECO:0000259" key="7">
    <source>
        <dbReference type="SMART" id="SM00984"/>
    </source>
</evidence>
<dbReference type="GO" id="GO:0051287">
    <property type="term" value="F:NAD binding"/>
    <property type="evidence" value="ECO:0007669"/>
    <property type="project" value="InterPro"/>
</dbReference>
<dbReference type="Pfam" id="PF00984">
    <property type="entry name" value="UDPG_MGDP_dh"/>
    <property type="match status" value="1"/>
</dbReference>
<evidence type="ECO:0000313" key="8">
    <source>
        <dbReference type="EMBL" id="CAB4915951.1"/>
    </source>
</evidence>
<dbReference type="SMART" id="SM00984">
    <property type="entry name" value="UDPG_MGDP_dh_C"/>
    <property type="match status" value="1"/>
</dbReference>
<dbReference type="SUPFAM" id="SSF48179">
    <property type="entry name" value="6-phosphogluconate dehydrogenase C-terminal domain-like"/>
    <property type="match status" value="1"/>
</dbReference>